<proteinExistence type="inferred from homology"/>
<dbReference type="GO" id="GO:0033499">
    <property type="term" value="P:galactose catabolic process via UDP-galactose, Leloir pathway"/>
    <property type="evidence" value="ECO:0007669"/>
    <property type="project" value="TreeGrafter"/>
</dbReference>
<dbReference type="FunFam" id="2.70.98.10:FF:000003">
    <property type="entry name" value="Aldose 1-epimerase"/>
    <property type="match status" value="1"/>
</dbReference>
<dbReference type="InterPro" id="IPR014718">
    <property type="entry name" value="GH-type_carb-bd"/>
</dbReference>
<comment type="pathway">
    <text evidence="3 11">Carbohydrate metabolism; hexose metabolism.</text>
</comment>
<feature type="binding site" evidence="14">
    <location>
        <begin position="124"/>
        <end position="125"/>
    </location>
    <ligand>
        <name>beta-D-galactose</name>
        <dbReference type="ChEBI" id="CHEBI:27667"/>
    </ligand>
</feature>
<dbReference type="GO" id="GO:0030246">
    <property type="term" value="F:carbohydrate binding"/>
    <property type="evidence" value="ECO:0007669"/>
    <property type="project" value="InterPro"/>
</dbReference>
<dbReference type="OrthoDB" id="9779408at2"/>
<evidence type="ECO:0000313" key="15">
    <source>
        <dbReference type="EMBL" id="PKD19697.1"/>
    </source>
</evidence>
<feature type="binding site" evidence="13">
    <location>
        <position position="293"/>
    </location>
    <ligand>
        <name>beta-D-galactose</name>
        <dbReference type="ChEBI" id="CHEBI:27667"/>
    </ligand>
</feature>
<feature type="active site" description="Proton acceptor" evidence="12">
    <location>
        <position position="359"/>
    </location>
</feature>
<evidence type="ECO:0000256" key="13">
    <source>
        <dbReference type="PIRSR" id="PIRSR005096-2"/>
    </source>
</evidence>
<evidence type="ECO:0000256" key="6">
    <source>
        <dbReference type="ARBA" id="ARBA00022490"/>
    </source>
</evidence>
<sequence length="394" mass="44295">MKISTNNLFGFGIVFLSLFFIQCKNGDKKAETKEKEMNIEQSPKTKIKKEEYGTTSDGEKVAQYTLINENGMEVKIITYGGRITSLKAPDKNDEFENVVLGFDSLEQYTKDNPFFGALIGRFGNRIANGKFTLDGEEYTLAQNDGENHLHGGEKGFDKVVWDAEEAGENSLKLIYISEDMEEGYPGTLETTVVYTLTDDNALEVDYKATTDKTTVVNLTQHAYFNLSADFSETILDHKFEINADEFLPVNETLIPTGELKDVAGTPFDFREAKTVEQHIEEKNEQLERGQGYDHCWVLNEQDSGMRFAASAYHEESGRMLEVHTNEPGIQFYSGNFLDGTLPQADGDGNYGHRSGFCLETQHYPDSPNQEDFPSVVLEPGKTYSSKTSFKFSVK</sequence>
<keyword evidence="16" id="KW-1185">Reference proteome</keyword>
<gene>
    <name evidence="15" type="ORF">APR41_15360</name>
</gene>
<dbReference type="PIRSF" id="PIRSF005096">
    <property type="entry name" value="GALM"/>
    <property type="match status" value="1"/>
</dbReference>
<comment type="catalytic activity">
    <reaction evidence="11">
        <text>alpha-D-glucose = beta-D-glucose</text>
        <dbReference type="Rhea" id="RHEA:10264"/>
        <dbReference type="ChEBI" id="CHEBI:15903"/>
        <dbReference type="ChEBI" id="CHEBI:17925"/>
        <dbReference type="EC" id="5.1.3.3"/>
    </reaction>
</comment>
<organism evidence="15 16">
    <name type="scientific">Salegentibacter salinarum</name>
    <dbReference type="NCBI Taxonomy" id="447422"/>
    <lineage>
        <taxon>Bacteria</taxon>
        <taxon>Pseudomonadati</taxon>
        <taxon>Bacteroidota</taxon>
        <taxon>Flavobacteriia</taxon>
        <taxon>Flavobacteriales</taxon>
        <taxon>Flavobacteriaceae</taxon>
        <taxon>Salegentibacter</taxon>
    </lineage>
</organism>
<keyword evidence="6" id="KW-0963">Cytoplasm</keyword>
<feature type="active site" description="Proton donor" evidence="12">
    <location>
        <position position="221"/>
    </location>
</feature>
<protein>
    <recommendedName>
        <fullName evidence="11">Aldose 1-epimerase</fullName>
        <ecNumber evidence="11">5.1.3.3</ecNumber>
    </recommendedName>
</protein>
<dbReference type="SUPFAM" id="SSF74650">
    <property type="entry name" value="Galactose mutarotase-like"/>
    <property type="match status" value="1"/>
</dbReference>
<dbReference type="InterPro" id="IPR015443">
    <property type="entry name" value="Aldose_1-epimerase"/>
</dbReference>
<evidence type="ECO:0000313" key="16">
    <source>
        <dbReference type="Proteomes" id="UP000232673"/>
    </source>
</evidence>
<evidence type="ECO:0000256" key="7">
    <source>
        <dbReference type="ARBA" id="ARBA00022553"/>
    </source>
</evidence>
<keyword evidence="8" id="KW-0106">Calcium</keyword>
<dbReference type="InterPro" id="IPR047215">
    <property type="entry name" value="Galactose_mutarotase-like"/>
</dbReference>
<dbReference type="Gene3D" id="2.70.98.10">
    <property type="match status" value="1"/>
</dbReference>
<comment type="subcellular location">
    <subcellularLocation>
        <location evidence="2">Cytoplasm</location>
    </subcellularLocation>
</comment>
<evidence type="ECO:0000256" key="3">
    <source>
        <dbReference type="ARBA" id="ARBA00005028"/>
    </source>
</evidence>
<evidence type="ECO:0000256" key="5">
    <source>
        <dbReference type="ARBA" id="ARBA00011245"/>
    </source>
</evidence>
<dbReference type="PANTHER" id="PTHR10091:SF0">
    <property type="entry name" value="GALACTOSE MUTAROTASE"/>
    <property type="match status" value="1"/>
</dbReference>
<dbReference type="Proteomes" id="UP000232673">
    <property type="component" value="Unassembled WGS sequence"/>
</dbReference>
<dbReference type="CDD" id="cd09019">
    <property type="entry name" value="galactose_mutarotase_like"/>
    <property type="match status" value="1"/>
</dbReference>
<evidence type="ECO:0000256" key="14">
    <source>
        <dbReference type="PIRSR" id="PIRSR005096-3"/>
    </source>
</evidence>
<dbReference type="Pfam" id="PF01263">
    <property type="entry name" value="Aldose_epim"/>
    <property type="match status" value="1"/>
</dbReference>
<feature type="binding site" evidence="14">
    <location>
        <begin position="221"/>
        <end position="223"/>
    </location>
    <ligand>
        <name>beta-D-galactose</name>
        <dbReference type="ChEBI" id="CHEBI:27667"/>
    </ligand>
</feature>
<name>A0A2N0TY66_9FLAO</name>
<dbReference type="STRING" id="447422.SAMN05660903_03162"/>
<evidence type="ECO:0000256" key="9">
    <source>
        <dbReference type="ARBA" id="ARBA00023235"/>
    </source>
</evidence>
<dbReference type="RefSeq" id="WP_079714163.1">
    <property type="nucleotide sequence ID" value="NZ_FUZC01000015.1"/>
</dbReference>
<dbReference type="InterPro" id="IPR008183">
    <property type="entry name" value="Aldose_1/G6P_1-epimerase"/>
</dbReference>
<dbReference type="PANTHER" id="PTHR10091">
    <property type="entry name" value="ALDOSE-1-EPIMERASE"/>
    <property type="match status" value="1"/>
</dbReference>
<comment type="similarity">
    <text evidence="4 11">Belongs to the aldose epimerase family.</text>
</comment>
<comment type="caution">
    <text evidence="15">The sequence shown here is derived from an EMBL/GenBank/DDBJ whole genome shotgun (WGS) entry which is preliminary data.</text>
</comment>
<dbReference type="UniPathway" id="UPA00242"/>
<accession>A0A2N0TY66</accession>
<dbReference type="InterPro" id="IPR011013">
    <property type="entry name" value="Gal_mutarotase_sf_dom"/>
</dbReference>
<evidence type="ECO:0000256" key="8">
    <source>
        <dbReference type="ARBA" id="ARBA00022837"/>
    </source>
</evidence>
<evidence type="ECO:0000256" key="4">
    <source>
        <dbReference type="ARBA" id="ARBA00006206"/>
    </source>
</evidence>
<dbReference type="NCBIfam" id="NF008277">
    <property type="entry name" value="PRK11055.1"/>
    <property type="match status" value="1"/>
</dbReference>
<keyword evidence="10 11" id="KW-0119">Carbohydrate metabolism</keyword>
<keyword evidence="7" id="KW-0597">Phosphoprotein</keyword>
<evidence type="ECO:0000256" key="1">
    <source>
        <dbReference type="ARBA" id="ARBA00001913"/>
    </source>
</evidence>
<comment type="subunit">
    <text evidence="5">Monomer.</text>
</comment>
<evidence type="ECO:0000256" key="2">
    <source>
        <dbReference type="ARBA" id="ARBA00004496"/>
    </source>
</evidence>
<reference evidence="15 16" key="1">
    <citation type="submission" date="2015-10" db="EMBL/GenBank/DDBJ databases">
        <title>Draft genome sequence of Salegentibacter salinarum KCTC 12975.</title>
        <authorList>
            <person name="Lin W."/>
            <person name="Zheng Q."/>
        </authorList>
    </citation>
    <scope>NUCLEOTIDE SEQUENCE [LARGE SCALE GENOMIC DNA]</scope>
    <source>
        <strain evidence="15 16">KCTC 12975</strain>
    </source>
</reference>
<dbReference type="GO" id="GO:0004034">
    <property type="term" value="F:aldose 1-epimerase activity"/>
    <property type="evidence" value="ECO:0007669"/>
    <property type="project" value="UniProtKB-EC"/>
</dbReference>
<dbReference type="GO" id="GO:0006006">
    <property type="term" value="P:glucose metabolic process"/>
    <property type="evidence" value="ECO:0007669"/>
    <property type="project" value="TreeGrafter"/>
</dbReference>
<evidence type="ECO:0000256" key="11">
    <source>
        <dbReference type="PIRNR" id="PIRNR005096"/>
    </source>
</evidence>
<dbReference type="AlphaFoldDB" id="A0A2N0TY66"/>
<evidence type="ECO:0000256" key="12">
    <source>
        <dbReference type="PIRSR" id="PIRSR005096-1"/>
    </source>
</evidence>
<dbReference type="GO" id="GO:0005737">
    <property type="term" value="C:cytoplasm"/>
    <property type="evidence" value="ECO:0007669"/>
    <property type="project" value="UniProtKB-SubCell"/>
</dbReference>
<comment type="cofactor">
    <cofactor evidence="1">
        <name>Ca(2+)</name>
        <dbReference type="ChEBI" id="CHEBI:29108"/>
    </cofactor>
</comment>
<dbReference type="EC" id="5.1.3.3" evidence="11"/>
<dbReference type="EMBL" id="LKTS01000010">
    <property type="protein sequence ID" value="PKD19697.1"/>
    <property type="molecule type" value="Genomic_DNA"/>
</dbReference>
<evidence type="ECO:0000256" key="10">
    <source>
        <dbReference type="ARBA" id="ARBA00023277"/>
    </source>
</evidence>
<keyword evidence="9 11" id="KW-0413">Isomerase</keyword>